<dbReference type="EMBL" id="BGPR01065585">
    <property type="protein sequence ID" value="GBO40371.1"/>
    <property type="molecule type" value="Genomic_DNA"/>
</dbReference>
<dbReference type="PANTHER" id="PTHR35385:SF2">
    <property type="entry name" value="PROTEIN B, PUTATIVE-RELATED"/>
    <property type="match status" value="1"/>
</dbReference>
<dbReference type="OrthoDB" id="6510667at2759"/>
<dbReference type="AlphaFoldDB" id="A0A4Y2WTZ4"/>
<name>A0A4Y2WTZ4_ARAVE</name>
<sequence length="135" mass="15737">MAYFQSLLYTKSPACAKGAYLNAIAYIGSCIPTYPLSNVYLKQMWNRRELLCLAFRNESVKGHNTNNFSEIAVRIFKNEVLSRVRVYNVITLIDFCSTALEKYYNRRLQEFADFRNPRLGPRLFLGKNEEKGFRS</sequence>
<evidence type="ECO:0000313" key="3">
    <source>
        <dbReference type="Proteomes" id="UP000499080"/>
    </source>
</evidence>
<keyword evidence="3" id="KW-1185">Reference proteome</keyword>
<reference evidence="2 3" key="1">
    <citation type="journal article" date="2019" name="Sci. Rep.">
        <title>Orb-weaving spider Araneus ventricosus genome elucidates the spidroin gene catalogue.</title>
        <authorList>
            <person name="Kono N."/>
            <person name="Nakamura H."/>
            <person name="Ohtoshi R."/>
            <person name="Moran D.A.P."/>
            <person name="Shinohara A."/>
            <person name="Yoshida Y."/>
            <person name="Fujiwara M."/>
            <person name="Mori M."/>
            <person name="Tomita M."/>
            <person name="Arakawa K."/>
        </authorList>
    </citation>
    <scope>NUCLEOTIDE SEQUENCE [LARGE SCALE GENOMIC DNA]</scope>
</reference>
<dbReference type="EMBL" id="BGPR01065929">
    <property type="protein sequence ID" value="GBO40651.1"/>
    <property type="molecule type" value="Genomic_DNA"/>
</dbReference>
<organism evidence="2 3">
    <name type="scientific">Araneus ventricosus</name>
    <name type="common">Orbweaver spider</name>
    <name type="synonym">Epeira ventricosa</name>
    <dbReference type="NCBI Taxonomy" id="182803"/>
    <lineage>
        <taxon>Eukaryota</taxon>
        <taxon>Metazoa</taxon>
        <taxon>Ecdysozoa</taxon>
        <taxon>Arthropoda</taxon>
        <taxon>Chelicerata</taxon>
        <taxon>Arachnida</taxon>
        <taxon>Araneae</taxon>
        <taxon>Araneomorphae</taxon>
        <taxon>Entelegynae</taxon>
        <taxon>Araneoidea</taxon>
        <taxon>Araneidae</taxon>
        <taxon>Araneus</taxon>
    </lineage>
</organism>
<evidence type="ECO:0000313" key="2">
    <source>
        <dbReference type="EMBL" id="GBO40651.1"/>
    </source>
</evidence>
<gene>
    <name evidence="1" type="ORF">AVEN_44973_1</name>
    <name evidence="2" type="ORF">AVEN_72304_1</name>
</gene>
<dbReference type="Proteomes" id="UP000499080">
    <property type="component" value="Unassembled WGS sequence"/>
</dbReference>
<evidence type="ECO:0000313" key="1">
    <source>
        <dbReference type="EMBL" id="GBO40371.1"/>
    </source>
</evidence>
<accession>A0A4Y2WTZ4</accession>
<comment type="caution">
    <text evidence="2">The sequence shown here is derived from an EMBL/GenBank/DDBJ whole genome shotgun (WGS) entry which is preliminary data.</text>
</comment>
<protein>
    <submittedName>
        <fullName evidence="2">Uncharacterized protein</fullName>
    </submittedName>
</protein>
<proteinExistence type="predicted"/>
<dbReference type="PANTHER" id="PTHR35385">
    <property type="entry name" value="PROTEIN B, PUTATIVE-RELATED-RELATED"/>
    <property type="match status" value="1"/>
</dbReference>